<feature type="compositionally biased region" description="Polar residues" evidence="4">
    <location>
        <begin position="1470"/>
        <end position="1482"/>
    </location>
</feature>
<name>A0AAV9XSF9_9CRYT</name>
<feature type="compositionally biased region" description="Basic and acidic residues" evidence="4">
    <location>
        <begin position="1348"/>
        <end position="1360"/>
    </location>
</feature>
<feature type="region of interest" description="Disordered" evidence="4">
    <location>
        <begin position="1282"/>
        <end position="1404"/>
    </location>
</feature>
<keyword evidence="3" id="KW-0175">Coiled coil</keyword>
<feature type="compositionally biased region" description="Basic and acidic residues" evidence="4">
    <location>
        <begin position="1387"/>
        <end position="1404"/>
    </location>
</feature>
<dbReference type="PANTHER" id="PTHR14027:SF2">
    <property type="entry name" value="RNA POLYMERASE-ASSOCIATED PROTEIN CTR9 HOMOLOG"/>
    <property type="match status" value="1"/>
</dbReference>
<evidence type="ECO:0000256" key="3">
    <source>
        <dbReference type="SAM" id="Coils"/>
    </source>
</evidence>
<accession>A0AAV9XSF9</accession>
<evidence type="ECO:0000313" key="6">
    <source>
        <dbReference type="Proteomes" id="UP001311799"/>
    </source>
</evidence>
<reference evidence="5 6" key="1">
    <citation type="submission" date="2023-10" db="EMBL/GenBank/DDBJ databases">
        <title>Comparative genomics analysis reveals potential genetic determinants of host preference in Cryptosporidium xiaoi.</title>
        <authorList>
            <person name="Xiao L."/>
            <person name="Li J."/>
        </authorList>
    </citation>
    <scope>NUCLEOTIDE SEQUENCE [LARGE SCALE GENOMIC DNA]</scope>
    <source>
        <strain evidence="5 6">52996</strain>
    </source>
</reference>
<keyword evidence="2" id="KW-0802">TPR repeat</keyword>
<evidence type="ECO:0000256" key="2">
    <source>
        <dbReference type="ARBA" id="ARBA00022803"/>
    </source>
</evidence>
<dbReference type="EMBL" id="JAWDEY010000036">
    <property type="protein sequence ID" value="KAK6587662.1"/>
    <property type="molecule type" value="Genomic_DNA"/>
</dbReference>
<sequence>MSDHYPGLLEKSYTLESWRTLALYLYNKGEYTKCSDLLRDCIEKHRILEKKHQGGDLKVLGKSSECDIETISAIIWMLNILDLNLALENFETSTRKSETLVKNCEERLELFSKLYNEQYGDNYQYMSTVHKCRGYIYFYKSVLMNDIDFHQRNIFIDKSQLEFEKALNINSNDVQTISGMANVLYQKGSYSRALRLFSLILLLLGSNKCPNTIRLAMACCYLRLGRPKRASECCKRGIYVFIEKSLENVEQMDYLNMNSNKPTFYDIFPDSDDTIINTDFFKSDLGAYTINKLSSFEKLTLSDFLMCLYKTREITSKSQEKNIIERNRLFELIRIIYPTHPALLIYNGDIEFFLFNSEENKDSITDKELSRMPKKSTNFYYKLRSRYQIARKQHRNSDLYGACQNYLYIINSIENINKSEYSLLGIYLSSLYGLIKINIKLQKWDLVYQYTQTAFEAIGIKSSNDLNSLKDYSLPIGYICDIVVLTISFVIMSIEDKTSIPRNISIFSQLTVEEKLLSCLHYLFFLLDRIFVVDFNVENNDIFSHRSGYMIYLLLHKVILALLVRGRKSLRRTDYSYKSIPWLISNYTSYKHSINPVPLVVLLSACLNCTLGGKSLQVNSDDSFIVENFPDNKCKQFVRDNLGLYYNNLGVCILECVTSISMEHNKLSSEQTLLNSAQKLFNNAKEWVLNELNNASLGKSNEEDTNYNCHNTLIFAEIAIRFNSAICHELGGYYAIANDEYKKLSQDYPWFTASWLRRASLALERKDLQLAAQYCEISLNTKFPDLNSKYSDKLKQHNNGKLTEYTWTPGIGNSPEAANLLLAYIYSLQKKFDKSFTSLSKVVKSKNSHFSNIGKIFLGLALYGKAKSSVQTYGNIKSGSGNLTNNIHGGTNGIVNQGESLMNNQSSIQSRIILSEVLRYETYNYIASNLITIQAAESGLVEPSMELWKHMLDISGALEGTAVTMNYISLVNLGILNAVLLTIYTQKYPPPTQHNLTLNLIVDENNNTDRRNEVLGSHPNFAEQRRILKTTVKLFQQALCLDPNEKILHLSLIRCCFDMNLWEDARRLLEKATIRWPSDITFRIGLTYCLERLVYSEMGDMERAKHPGRVKYWMMLCETVGNFYHWLAILKETFQVVDVKFIDQVKFNKLSIFSLQKYVPGIVRYNQDVNNLVQNTDNKDGCKYKLAAFPPEGIDLLPNVEYLTKQELIVSRKLRSRFEELLPIVEQVYEKEQRDVEELRIRSEDFRKKQEEEIRRKEEEERANIERVKLLSIELGKEAESIAASLPDSNQPERTKVSKKETNNDGDAYGDDYEDDYGKSDSDSENSRSVTDGSDNSHSESEYGSDDASEKSQDNSKNKNNDSNVKSKLKSKQKPSDFSKKIKTKKSKGDNSDIKVNKKPSEKEEKKLLKLKRLQEQTAALLELNDETSFNGDEKQLENEDNIANNKTKSRLKKRRLEDDTNLNEPEVQDSVTFEGNINNNH</sequence>
<proteinExistence type="predicted"/>
<dbReference type="Gene3D" id="1.25.40.10">
    <property type="entry name" value="Tetratricopeptide repeat domain"/>
    <property type="match status" value="3"/>
</dbReference>
<dbReference type="SMART" id="SM00028">
    <property type="entry name" value="TPR"/>
    <property type="match status" value="6"/>
</dbReference>
<feature type="compositionally biased region" description="Basic and acidic residues" evidence="4">
    <location>
        <begin position="1316"/>
        <end position="1326"/>
    </location>
</feature>
<dbReference type="InterPro" id="IPR019734">
    <property type="entry name" value="TPR_rpt"/>
</dbReference>
<dbReference type="PANTHER" id="PTHR14027">
    <property type="entry name" value="RNA POLYMERASE-ASSOCIATED PROTEIN CTR9"/>
    <property type="match status" value="1"/>
</dbReference>
<dbReference type="Proteomes" id="UP001311799">
    <property type="component" value="Unassembled WGS sequence"/>
</dbReference>
<keyword evidence="1" id="KW-0677">Repeat</keyword>
<protein>
    <submittedName>
        <fullName evidence="5">Uncharacterized protein</fullName>
    </submittedName>
</protein>
<dbReference type="SUPFAM" id="SSF48452">
    <property type="entry name" value="TPR-like"/>
    <property type="match status" value="3"/>
</dbReference>
<evidence type="ECO:0000313" key="5">
    <source>
        <dbReference type="EMBL" id="KAK6587662.1"/>
    </source>
</evidence>
<evidence type="ECO:0000256" key="4">
    <source>
        <dbReference type="SAM" id="MobiDB-lite"/>
    </source>
</evidence>
<dbReference type="GO" id="GO:0006355">
    <property type="term" value="P:regulation of DNA-templated transcription"/>
    <property type="evidence" value="ECO:0007669"/>
    <property type="project" value="InterPro"/>
</dbReference>
<organism evidence="5 6">
    <name type="scientific">Cryptosporidium xiaoi</name>
    <dbReference type="NCBI Taxonomy" id="659607"/>
    <lineage>
        <taxon>Eukaryota</taxon>
        <taxon>Sar</taxon>
        <taxon>Alveolata</taxon>
        <taxon>Apicomplexa</taxon>
        <taxon>Conoidasida</taxon>
        <taxon>Coccidia</taxon>
        <taxon>Eucoccidiorida</taxon>
        <taxon>Eimeriorina</taxon>
        <taxon>Cryptosporidiidae</taxon>
        <taxon>Cryptosporidium</taxon>
    </lineage>
</organism>
<dbReference type="InterPro" id="IPR031101">
    <property type="entry name" value="Ctr9"/>
</dbReference>
<dbReference type="GO" id="GO:0006368">
    <property type="term" value="P:transcription elongation by RNA polymerase II"/>
    <property type="evidence" value="ECO:0007669"/>
    <property type="project" value="TreeGrafter"/>
</dbReference>
<keyword evidence="6" id="KW-1185">Reference proteome</keyword>
<evidence type="ECO:0000256" key="1">
    <source>
        <dbReference type="ARBA" id="ARBA00022737"/>
    </source>
</evidence>
<gene>
    <name evidence="5" type="ORF">RS030_81473</name>
</gene>
<dbReference type="InterPro" id="IPR011990">
    <property type="entry name" value="TPR-like_helical_dom_sf"/>
</dbReference>
<feature type="region of interest" description="Disordered" evidence="4">
    <location>
        <begin position="1424"/>
        <end position="1482"/>
    </location>
</feature>
<feature type="coiled-coil region" evidence="3">
    <location>
        <begin position="1229"/>
        <end position="1268"/>
    </location>
</feature>
<feature type="compositionally biased region" description="Basic and acidic residues" evidence="4">
    <location>
        <begin position="1291"/>
        <end position="1303"/>
    </location>
</feature>
<dbReference type="GO" id="GO:0000993">
    <property type="term" value="F:RNA polymerase II complex binding"/>
    <property type="evidence" value="ECO:0007669"/>
    <property type="project" value="TreeGrafter"/>
</dbReference>
<dbReference type="GO" id="GO:0016593">
    <property type="term" value="C:Cdc73/Paf1 complex"/>
    <property type="evidence" value="ECO:0007669"/>
    <property type="project" value="TreeGrafter"/>
</dbReference>
<comment type="caution">
    <text evidence="5">The sequence shown here is derived from an EMBL/GenBank/DDBJ whole genome shotgun (WGS) entry which is preliminary data.</text>
</comment>